<dbReference type="PANTHER" id="PTHR30160">
    <property type="entry name" value="TETRAACYLDISACCHARIDE 4'-KINASE-RELATED"/>
    <property type="match status" value="1"/>
</dbReference>
<dbReference type="SUPFAM" id="SSF53756">
    <property type="entry name" value="UDP-Glycosyltransferase/glycogen phosphorylase"/>
    <property type="match status" value="1"/>
</dbReference>
<dbReference type="InterPro" id="IPR051199">
    <property type="entry name" value="LPS_LOS_Heptosyltrfase"/>
</dbReference>
<gene>
    <name evidence="1" type="ORF">ENI35_00380</name>
</gene>
<evidence type="ECO:0000313" key="1">
    <source>
        <dbReference type="EMBL" id="HEC67267.1"/>
    </source>
</evidence>
<dbReference type="GO" id="GO:0005829">
    <property type="term" value="C:cytosol"/>
    <property type="evidence" value="ECO:0007669"/>
    <property type="project" value="TreeGrafter"/>
</dbReference>
<dbReference type="GO" id="GO:0009244">
    <property type="term" value="P:lipopolysaccharide core region biosynthetic process"/>
    <property type="evidence" value="ECO:0007669"/>
    <property type="project" value="TreeGrafter"/>
</dbReference>
<dbReference type="Gene3D" id="3.40.50.2000">
    <property type="entry name" value="Glycogen Phosphorylase B"/>
    <property type="match status" value="2"/>
</dbReference>
<dbReference type="EMBL" id="DRIH01000011">
    <property type="protein sequence ID" value="HEC67267.1"/>
    <property type="molecule type" value="Genomic_DNA"/>
</dbReference>
<reference evidence="1" key="1">
    <citation type="journal article" date="2020" name="mSystems">
        <title>Genome- and Community-Level Interaction Insights into Carbon Utilization and Element Cycling Functions of Hydrothermarchaeota in Hydrothermal Sediment.</title>
        <authorList>
            <person name="Zhou Z."/>
            <person name="Liu Y."/>
            <person name="Xu W."/>
            <person name="Pan J."/>
            <person name="Luo Z.H."/>
            <person name="Li M."/>
        </authorList>
    </citation>
    <scope>NUCLEOTIDE SEQUENCE [LARGE SCALE GENOMIC DNA]</scope>
    <source>
        <strain evidence="1">HyVt-389</strain>
    </source>
</reference>
<dbReference type="Proteomes" id="UP000885738">
    <property type="component" value="Unassembled WGS sequence"/>
</dbReference>
<sequence>MNNLRNFVLIITKTLIGVENGLSKIKPPGFIPFNEIKNILFLRTDRIGDAVNTVVLCEIIKKNFPSKRLYILASPYNAFVFQRLLEIGIIEKIYKLNLTRKTSKYYHPLILPLLSPLEIMLHFFFSTNASINEVSNRLKGEQVDLLVDLVGMRRSLIIKRKANIRYSIGMCPGFGWLHTYSEPATWIYPERKLIVDRYLSVLSRAIQVKFEKKVSLALLPIREPIKLVKEKYDLLFYVGGGSLRKLPLSRLIDLVKLLSKKGLKILMIDDSSHKTISKIPQLKAIDFVSHQITIEEIAWIAQEKCQLILIFDGGMAHYLSTFNKALVIFGPGDHEIWAPWDKNGYAIKKVYPNDIVVKQSQERKHRIFFKKVRCCPCFDIGCLEKTCLDFNQNELNYIAENIMEMMNEDQWQ</sequence>
<name>A0A7C1ZML0_DESA2</name>
<dbReference type="AlphaFoldDB" id="A0A7C1ZML0"/>
<comment type="caution">
    <text evidence="1">The sequence shown here is derived from an EMBL/GenBank/DDBJ whole genome shotgun (WGS) entry which is preliminary data.</text>
</comment>
<accession>A0A7C1ZML0</accession>
<dbReference type="GO" id="GO:0008713">
    <property type="term" value="F:ADP-heptose-lipopolysaccharide heptosyltransferase activity"/>
    <property type="evidence" value="ECO:0007669"/>
    <property type="project" value="TreeGrafter"/>
</dbReference>
<protein>
    <submittedName>
        <fullName evidence="1">Lipopolysaccharide heptosyltransferase family protein</fullName>
    </submittedName>
</protein>
<proteinExistence type="predicted"/>
<organism evidence="1">
    <name type="scientific">Desulfofervidus auxilii</name>
    <dbReference type="NCBI Taxonomy" id="1621989"/>
    <lineage>
        <taxon>Bacteria</taxon>
        <taxon>Pseudomonadati</taxon>
        <taxon>Thermodesulfobacteriota</taxon>
        <taxon>Candidatus Desulfofervidia</taxon>
        <taxon>Candidatus Desulfofervidales</taxon>
        <taxon>Candidatus Desulfofervidaceae</taxon>
        <taxon>Candidatus Desulfofervidus</taxon>
    </lineage>
</organism>